<evidence type="ECO:0000256" key="12">
    <source>
        <dbReference type="SAM" id="MobiDB-lite"/>
    </source>
</evidence>
<keyword evidence="3" id="KW-0479">Metal-binding</keyword>
<dbReference type="InParanoid" id="A0A2J7REJ1"/>
<evidence type="ECO:0000256" key="4">
    <source>
        <dbReference type="ARBA" id="ARBA00022737"/>
    </source>
</evidence>
<evidence type="ECO:0000256" key="7">
    <source>
        <dbReference type="ARBA" id="ARBA00023015"/>
    </source>
</evidence>
<keyword evidence="5 11" id="KW-0863">Zinc-finger</keyword>
<dbReference type="GO" id="GO:0008270">
    <property type="term" value="F:zinc ion binding"/>
    <property type="evidence" value="ECO:0007669"/>
    <property type="project" value="UniProtKB-KW"/>
</dbReference>
<keyword evidence="9" id="KW-0804">Transcription</keyword>
<evidence type="ECO:0000256" key="10">
    <source>
        <dbReference type="ARBA" id="ARBA00023242"/>
    </source>
</evidence>
<dbReference type="FunFam" id="3.30.160.60:FF:001289">
    <property type="entry name" value="Zinc finger protein 574"/>
    <property type="match status" value="1"/>
</dbReference>
<proteinExistence type="inferred from homology"/>
<dbReference type="STRING" id="105785.A0A2J7REJ1"/>
<dbReference type="EMBL" id="NEVH01004961">
    <property type="protein sequence ID" value="PNF39254.1"/>
    <property type="molecule type" value="Genomic_DNA"/>
</dbReference>
<keyword evidence="7" id="KW-0805">Transcription regulation</keyword>
<dbReference type="Gene3D" id="3.30.160.60">
    <property type="entry name" value="Classic Zinc Finger"/>
    <property type="match status" value="9"/>
</dbReference>
<dbReference type="SMART" id="SM00355">
    <property type="entry name" value="ZnF_C2H2"/>
    <property type="match status" value="10"/>
</dbReference>
<keyword evidence="8" id="KW-0238">DNA-binding</keyword>
<reference evidence="14 15" key="1">
    <citation type="submission" date="2017-12" db="EMBL/GenBank/DDBJ databases">
        <title>Hemimetabolous genomes reveal molecular basis of termite eusociality.</title>
        <authorList>
            <person name="Harrison M.C."/>
            <person name="Jongepier E."/>
            <person name="Robertson H.M."/>
            <person name="Arning N."/>
            <person name="Bitard-Feildel T."/>
            <person name="Chao H."/>
            <person name="Childers C.P."/>
            <person name="Dinh H."/>
            <person name="Doddapaneni H."/>
            <person name="Dugan S."/>
            <person name="Gowin J."/>
            <person name="Greiner C."/>
            <person name="Han Y."/>
            <person name="Hu H."/>
            <person name="Hughes D.S.T."/>
            <person name="Huylmans A.-K."/>
            <person name="Kemena C."/>
            <person name="Kremer L.P.M."/>
            <person name="Lee S.L."/>
            <person name="Lopez-Ezquerra A."/>
            <person name="Mallet L."/>
            <person name="Monroy-Kuhn J.M."/>
            <person name="Moser A."/>
            <person name="Murali S.C."/>
            <person name="Muzny D.M."/>
            <person name="Otani S."/>
            <person name="Piulachs M.-D."/>
            <person name="Poelchau M."/>
            <person name="Qu J."/>
            <person name="Schaub F."/>
            <person name="Wada-Katsumata A."/>
            <person name="Worley K.C."/>
            <person name="Xie Q."/>
            <person name="Ylla G."/>
            <person name="Poulsen M."/>
            <person name="Gibbs R.A."/>
            <person name="Schal C."/>
            <person name="Richards S."/>
            <person name="Belles X."/>
            <person name="Korb J."/>
            <person name="Bornberg-Bauer E."/>
        </authorList>
    </citation>
    <scope>NUCLEOTIDE SEQUENCE [LARGE SCALE GENOMIC DNA]</scope>
    <source>
        <tissue evidence="14">Whole body</tissue>
    </source>
</reference>
<gene>
    <name evidence="14" type="ORF">B7P43_G16959</name>
</gene>
<feature type="domain" description="C2H2-type" evidence="13">
    <location>
        <begin position="295"/>
        <end position="322"/>
    </location>
</feature>
<evidence type="ECO:0000256" key="5">
    <source>
        <dbReference type="ARBA" id="ARBA00022771"/>
    </source>
</evidence>
<feature type="domain" description="C2H2-type" evidence="13">
    <location>
        <begin position="267"/>
        <end position="294"/>
    </location>
</feature>
<comment type="caution">
    <text evidence="14">The sequence shown here is derived from an EMBL/GenBank/DDBJ whole genome shotgun (WGS) entry which is preliminary data.</text>
</comment>
<dbReference type="Pfam" id="PF00096">
    <property type="entry name" value="zf-C2H2"/>
    <property type="match status" value="9"/>
</dbReference>
<dbReference type="PANTHER" id="PTHR24384:SF218">
    <property type="entry name" value="ZINC FINGER PROTEIN 502"/>
    <property type="match status" value="1"/>
</dbReference>
<feature type="domain" description="C2H2-type" evidence="13">
    <location>
        <begin position="134"/>
        <end position="161"/>
    </location>
</feature>
<keyword evidence="4" id="KW-0677">Repeat</keyword>
<keyword evidence="15" id="KW-1185">Reference proteome</keyword>
<comment type="subcellular location">
    <subcellularLocation>
        <location evidence="1">Nucleus</location>
    </subcellularLocation>
</comment>
<dbReference type="FunFam" id="3.30.160.60:FF:000040">
    <property type="entry name" value="RB associated KRAB zinc finger"/>
    <property type="match status" value="1"/>
</dbReference>
<evidence type="ECO:0000313" key="15">
    <source>
        <dbReference type="Proteomes" id="UP000235965"/>
    </source>
</evidence>
<evidence type="ECO:0000256" key="11">
    <source>
        <dbReference type="PROSITE-ProRule" id="PRU00042"/>
    </source>
</evidence>
<organism evidence="14 15">
    <name type="scientific">Cryptotermes secundus</name>
    <dbReference type="NCBI Taxonomy" id="105785"/>
    <lineage>
        <taxon>Eukaryota</taxon>
        <taxon>Metazoa</taxon>
        <taxon>Ecdysozoa</taxon>
        <taxon>Arthropoda</taxon>
        <taxon>Hexapoda</taxon>
        <taxon>Insecta</taxon>
        <taxon>Pterygota</taxon>
        <taxon>Neoptera</taxon>
        <taxon>Polyneoptera</taxon>
        <taxon>Dictyoptera</taxon>
        <taxon>Blattodea</taxon>
        <taxon>Blattoidea</taxon>
        <taxon>Termitoidae</taxon>
        <taxon>Kalotermitidae</taxon>
        <taxon>Cryptotermitinae</taxon>
        <taxon>Cryptotermes</taxon>
    </lineage>
</organism>
<sequence length="433" mass="48604">MEENGTQQKQCLSQKMGSMTEESKNAQLDSHDFIPDQKPNMVQSSWKPFGCETCGKRFTLRGSLRTHEKLHGFRPTYNCDVCGKTFKVATGLKSHASLHSGQKPFHCDICGKSFTLKGSLKTHSALHSTVQESFPCYICRKTYKGKASLKSHLAMHTGKKSFMCEDQEAQRSVPSSTPIGDANTMPNMKPDITGQQVASFDFWHRNGEMSIDDKPRSGRPSTARTHENVEKIRGIIKEDRRRTIEEIVELSGVTWSSAARFVAVGPFGCETCGKKFTLRGSLKTHEKLHLFRQSYHCHVCGKTFKVEAGLKAHAVLHTNHRPFFCFVCGKGFTLKGSLKTHLTLHSVHRATYPCDMCGKTYKGKASYDSHRAQHLGQALYQCEVCGKNFTLKGSLKLHSVLHSGMKPYACQICGMGFALRSHLTRHFRMHNPR</sequence>
<name>A0A2J7REJ1_9NEOP</name>
<feature type="domain" description="C2H2-type" evidence="13">
    <location>
        <begin position="408"/>
        <end position="433"/>
    </location>
</feature>
<dbReference type="GO" id="GO:0000981">
    <property type="term" value="F:DNA-binding transcription factor activity, RNA polymerase II-specific"/>
    <property type="evidence" value="ECO:0007669"/>
    <property type="project" value="TreeGrafter"/>
</dbReference>
<evidence type="ECO:0000256" key="6">
    <source>
        <dbReference type="ARBA" id="ARBA00022833"/>
    </source>
</evidence>
<accession>A0A2J7REJ1</accession>
<keyword evidence="6" id="KW-0862">Zinc</keyword>
<feature type="compositionally biased region" description="Polar residues" evidence="12">
    <location>
        <begin position="1"/>
        <end position="17"/>
    </location>
</feature>
<feature type="compositionally biased region" description="Basic and acidic residues" evidence="12">
    <location>
        <begin position="21"/>
        <end position="35"/>
    </location>
</feature>
<evidence type="ECO:0000256" key="3">
    <source>
        <dbReference type="ARBA" id="ARBA00022723"/>
    </source>
</evidence>
<protein>
    <recommendedName>
        <fullName evidence="13">C2H2-type domain-containing protein</fullName>
    </recommendedName>
</protein>
<evidence type="ECO:0000256" key="2">
    <source>
        <dbReference type="ARBA" id="ARBA00006991"/>
    </source>
</evidence>
<evidence type="ECO:0000256" key="8">
    <source>
        <dbReference type="ARBA" id="ARBA00023125"/>
    </source>
</evidence>
<feature type="region of interest" description="Disordered" evidence="12">
    <location>
        <begin position="1"/>
        <end position="35"/>
    </location>
</feature>
<evidence type="ECO:0000259" key="13">
    <source>
        <dbReference type="PROSITE" id="PS50157"/>
    </source>
</evidence>
<dbReference type="PROSITE" id="PS00028">
    <property type="entry name" value="ZINC_FINGER_C2H2_1"/>
    <property type="match status" value="9"/>
</dbReference>
<keyword evidence="10" id="KW-0539">Nucleus</keyword>
<dbReference type="GO" id="GO:0000978">
    <property type="term" value="F:RNA polymerase II cis-regulatory region sequence-specific DNA binding"/>
    <property type="evidence" value="ECO:0007669"/>
    <property type="project" value="TreeGrafter"/>
</dbReference>
<evidence type="ECO:0000256" key="9">
    <source>
        <dbReference type="ARBA" id="ARBA00023163"/>
    </source>
</evidence>
<dbReference type="FunFam" id="3.30.160.60:FF:000325">
    <property type="entry name" value="ZFP90 zinc finger protein"/>
    <property type="match status" value="1"/>
</dbReference>
<feature type="domain" description="C2H2-type" evidence="13">
    <location>
        <begin position="77"/>
        <end position="104"/>
    </location>
</feature>
<comment type="similarity">
    <text evidence="2">Belongs to the krueppel C2H2-type zinc-finger protein family.</text>
</comment>
<dbReference type="AlphaFoldDB" id="A0A2J7REJ1"/>
<dbReference type="FunFam" id="3.30.160.60:FF:000446">
    <property type="entry name" value="Zinc finger protein"/>
    <property type="match status" value="2"/>
</dbReference>
<evidence type="ECO:0000313" key="14">
    <source>
        <dbReference type="EMBL" id="PNF39254.1"/>
    </source>
</evidence>
<dbReference type="InterPro" id="IPR013087">
    <property type="entry name" value="Znf_C2H2_type"/>
</dbReference>
<feature type="domain" description="C2H2-type" evidence="13">
    <location>
        <begin position="49"/>
        <end position="71"/>
    </location>
</feature>
<dbReference type="SUPFAM" id="SSF57667">
    <property type="entry name" value="beta-beta-alpha zinc fingers"/>
    <property type="match status" value="6"/>
</dbReference>
<dbReference type="GO" id="GO:0005634">
    <property type="term" value="C:nucleus"/>
    <property type="evidence" value="ECO:0007669"/>
    <property type="project" value="UniProtKB-SubCell"/>
</dbReference>
<dbReference type="Proteomes" id="UP000235965">
    <property type="component" value="Unassembled WGS sequence"/>
</dbReference>
<dbReference type="InterPro" id="IPR050752">
    <property type="entry name" value="C2H2-ZF_domain"/>
</dbReference>
<evidence type="ECO:0000256" key="1">
    <source>
        <dbReference type="ARBA" id="ARBA00004123"/>
    </source>
</evidence>
<dbReference type="PROSITE" id="PS50157">
    <property type="entry name" value="ZINC_FINGER_C2H2_2"/>
    <property type="match status" value="10"/>
</dbReference>
<feature type="domain" description="C2H2-type" evidence="13">
    <location>
        <begin position="323"/>
        <end position="350"/>
    </location>
</feature>
<dbReference type="OrthoDB" id="6077919at2759"/>
<dbReference type="PANTHER" id="PTHR24384">
    <property type="entry name" value="FINGER PUTATIVE TRANSCRIPTION FACTOR FAMILY-RELATED"/>
    <property type="match status" value="1"/>
</dbReference>
<feature type="domain" description="C2H2-type" evidence="13">
    <location>
        <begin position="105"/>
        <end position="132"/>
    </location>
</feature>
<dbReference type="InterPro" id="IPR036236">
    <property type="entry name" value="Znf_C2H2_sf"/>
</dbReference>
<feature type="domain" description="C2H2-type" evidence="13">
    <location>
        <begin position="380"/>
        <end position="407"/>
    </location>
</feature>
<feature type="domain" description="C2H2-type" evidence="13">
    <location>
        <begin position="352"/>
        <end position="379"/>
    </location>
</feature>